<dbReference type="Proteomes" id="UP000199645">
    <property type="component" value="Unassembled WGS sequence"/>
</dbReference>
<feature type="compositionally biased region" description="Basic and acidic residues" evidence="1">
    <location>
        <begin position="15"/>
        <end position="28"/>
    </location>
</feature>
<proteinExistence type="predicted"/>
<dbReference type="AlphaFoldDB" id="A0A1I2HGI9"/>
<reference evidence="2 3" key="1">
    <citation type="submission" date="2016-10" db="EMBL/GenBank/DDBJ databases">
        <authorList>
            <person name="de Groot N.N."/>
        </authorList>
    </citation>
    <scope>NUCLEOTIDE SEQUENCE [LARGE SCALE GENOMIC DNA]</scope>
    <source>
        <strain evidence="2 3">DSM 43019</strain>
    </source>
</reference>
<sequence>MPSSRQFPGAIPVGDRTRDRGHGRKETRTVKAVTIQALDGIAFPHARQAVRITRTRTTNRKTPRETAYLVTSVPAAGARPADLQKWAIRSG</sequence>
<organism evidence="2 3">
    <name type="scientific">Actinoplanes philippinensis</name>
    <dbReference type="NCBI Taxonomy" id="35752"/>
    <lineage>
        <taxon>Bacteria</taxon>
        <taxon>Bacillati</taxon>
        <taxon>Actinomycetota</taxon>
        <taxon>Actinomycetes</taxon>
        <taxon>Micromonosporales</taxon>
        <taxon>Micromonosporaceae</taxon>
        <taxon>Actinoplanes</taxon>
    </lineage>
</organism>
<accession>A0A1I2HGI9</accession>
<evidence type="ECO:0000256" key="1">
    <source>
        <dbReference type="SAM" id="MobiDB-lite"/>
    </source>
</evidence>
<evidence type="ECO:0000313" key="3">
    <source>
        <dbReference type="Proteomes" id="UP000199645"/>
    </source>
</evidence>
<gene>
    <name evidence="2" type="ORF">SAMN05421541_108132</name>
</gene>
<protein>
    <submittedName>
        <fullName evidence="2">Uncharacterized protein</fullName>
    </submittedName>
</protein>
<name>A0A1I2HGI9_9ACTN</name>
<keyword evidence="3" id="KW-1185">Reference proteome</keyword>
<feature type="region of interest" description="Disordered" evidence="1">
    <location>
        <begin position="1"/>
        <end position="28"/>
    </location>
</feature>
<evidence type="ECO:0000313" key="2">
    <source>
        <dbReference type="EMBL" id="SFF28420.1"/>
    </source>
</evidence>
<dbReference type="EMBL" id="FONV01000008">
    <property type="protein sequence ID" value="SFF28420.1"/>
    <property type="molecule type" value="Genomic_DNA"/>
</dbReference>